<accession>A0ABT3HDF5</accession>
<dbReference type="PROSITE" id="PS51480">
    <property type="entry name" value="DHAL"/>
    <property type="match status" value="1"/>
</dbReference>
<sequence>MTTELDVAGVKGMFVAACDAMLANIELLTHADQAIGDGDHGVGMKRGFSAALAFLKENEPATVGEVFKGVGGAIMSASGGASGAIFGTFFRAGNKTLGDATTLDGAGFAAFLKAGLEAVEKRGGAGPGGKTVIDAIDPAAKAAADAGDDLEAVLSAATTAAKEGVEATKSMIATTGKARTLGERSLGHPDPGAISFSIVIGAMAKAVAGADVAAT</sequence>
<keyword evidence="1 4" id="KW-0808">Transferase</keyword>
<protein>
    <submittedName>
        <fullName evidence="4">Dihydroxyacetone kinase-like protein</fullName>
        <ecNumber evidence="4">2.7.1.-</ecNumber>
    </submittedName>
</protein>
<dbReference type="GO" id="GO:0016740">
    <property type="term" value="F:transferase activity"/>
    <property type="evidence" value="ECO:0007669"/>
    <property type="project" value="UniProtKB-KW"/>
</dbReference>
<dbReference type="EMBL" id="JAOQNS010000007">
    <property type="protein sequence ID" value="MCW2308433.1"/>
    <property type="molecule type" value="Genomic_DNA"/>
</dbReference>
<dbReference type="SUPFAM" id="SSF101473">
    <property type="entry name" value="DhaL-like"/>
    <property type="match status" value="1"/>
</dbReference>
<keyword evidence="2" id="KW-0418">Kinase</keyword>
<dbReference type="PANTHER" id="PTHR28629:SF4">
    <property type="entry name" value="TRIOKINASE_FMN CYCLASE"/>
    <property type="match status" value="1"/>
</dbReference>
<evidence type="ECO:0000256" key="2">
    <source>
        <dbReference type="ARBA" id="ARBA00022777"/>
    </source>
</evidence>
<proteinExistence type="predicted"/>
<dbReference type="InterPro" id="IPR012737">
    <property type="entry name" value="DhaK_L_YcgS"/>
</dbReference>
<evidence type="ECO:0000313" key="4">
    <source>
        <dbReference type="EMBL" id="MCW2308433.1"/>
    </source>
</evidence>
<dbReference type="RefSeq" id="WP_264602050.1">
    <property type="nucleotide sequence ID" value="NZ_JAOQNS010000007.1"/>
</dbReference>
<gene>
    <name evidence="4" type="ORF">M2319_002775</name>
</gene>
<dbReference type="InterPro" id="IPR036117">
    <property type="entry name" value="DhaL_dom_sf"/>
</dbReference>
<organism evidence="4 5">
    <name type="scientific">Rhodobium gokarnense</name>
    <dbReference type="NCBI Taxonomy" id="364296"/>
    <lineage>
        <taxon>Bacteria</taxon>
        <taxon>Pseudomonadati</taxon>
        <taxon>Pseudomonadota</taxon>
        <taxon>Alphaproteobacteria</taxon>
        <taxon>Hyphomicrobiales</taxon>
        <taxon>Rhodobiaceae</taxon>
        <taxon>Rhodobium</taxon>
    </lineage>
</organism>
<dbReference type="InterPro" id="IPR004007">
    <property type="entry name" value="DhaL_dom"/>
</dbReference>
<comment type="caution">
    <text evidence="4">The sequence shown here is derived from an EMBL/GenBank/DDBJ whole genome shotgun (WGS) entry which is preliminary data.</text>
</comment>
<dbReference type="Proteomes" id="UP001209755">
    <property type="component" value="Unassembled WGS sequence"/>
</dbReference>
<dbReference type="PANTHER" id="PTHR28629">
    <property type="entry name" value="TRIOKINASE/FMN CYCLASE"/>
    <property type="match status" value="1"/>
</dbReference>
<reference evidence="5" key="1">
    <citation type="submission" date="2023-07" db="EMBL/GenBank/DDBJ databases">
        <title>Genome sequencing of Purple Non-Sulfur Bacteria from various extreme environments.</title>
        <authorList>
            <person name="Mayer M."/>
        </authorList>
    </citation>
    <scope>NUCLEOTIDE SEQUENCE [LARGE SCALE GENOMIC DNA]</scope>
    <source>
        <strain evidence="5">DSM 17935</strain>
    </source>
</reference>
<dbReference type="InterPro" id="IPR050861">
    <property type="entry name" value="Dihydroxyacetone_Kinase"/>
</dbReference>
<evidence type="ECO:0000259" key="3">
    <source>
        <dbReference type="PROSITE" id="PS51480"/>
    </source>
</evidence>
<evidence type="ECO:0000313" key="5">
    <source>
        <dbReference type="Proteomes" id="UP001209755"/>
    </source>
</evidence>
<keyword evidence="5" id="KW-1185">Reference proteome</keyword>
<dbReference type="NCBIfam" id="TIGR02365">
    <property type="entry name" value="dha_L_ycgS"/>
    <property type="match status" value="1"/>
</dbReference>
<feature type="domain" description="DhaL" evidence="3">
    <location>
        <begin position="8"/>
        <end position="205"/>
    </location>
</feature>
<dbReference type="Pfam" id="PF02734">
    <property type="entry name" value="Dak2"/>
    <property type="match status" value="1"/>
</dbReference>
<name>A0ABT3HDF5_9HYPH</name>
<evidence type="ECO:0000256" key="1">
    <source>
        <dbReference type="ARBA" id="ARBA00022679"/>
    </source>
</evidence>
<dbReference type="SMART" id="SM01120">
    <property type="entry name" value="Dak2"/>
    <property type="match status" value="1"/>
</dbReference>
<dbReference type="Gene3D" id="1.25.40.340">
    <property type="match status" value="1"/>
</dbReference>
<dbReference type="EC" id="2.7.1.-" evidence="4"/>